<gene>
    <name evidence="1" type="ORF">BJP37_19135</name>
</gene>
<dbReference type="Proteomes" id="UP000186657">
    <property type="component" value="Unassembled WGS sequence"/>
</dbReference>
<dbReference type="EMBL" id="MKZS01000001">
    <property type="protein sequence ID" value="OLT60814.1"/>
    <property type="molecule type" value="Genomic_DNA"/>
</dbReference>
<name>A0A1U7N4H2_9CYAN</name>
<comment type="caution">
    <text evidence="1">The sequence shown here is derived from an EMBL/GenBank/DDBJ whole genome shotgun (WGS) entry which is preliminary data.</text>
</comment>
<accession>A0A1U7N4H2</accession>
<evidence type="ECO:0000313" key="1">
    <source>
        <dbReference type="EMBL" id="OLT60814.1"/>
    </source>
</evidence>
<sequence length="64" mass="7239">MALITINDVQESESFLTELNHTDVAMDQINGGDCKPKGWNPCDWVWNECLGWVLKSNPKKDPCC</sequence>
<keyword evidence="2" id="KW-1185">Reference proteome</keyword>
<evidence type="ECO:0000313" key="2">
    <source>
        <dbReference type="Proteomes" id="UP000186657"/>
    </source>
</evidence>
<protein>
    <submittedName>
        <fullName evidence="1">Uncharacterized protein</fullName>
    </submittedName>
</protein>
<dbReference type="AlphaFoldDB" id="A0A1U7N4H2"/>
<reference evidence="1 2" key="1">
    <citation type="submission" date="2016-10" db="EMBL/GenBank/DDBJ databases">
        <title>Comparative genomics uncovers the prolific and rare metabolic potential of the cyanobacterial genus Moorea.</title>
        <authorList>
            <person name="Leao T."/>
            <person name="Castelao G."/>
            <person name="Korobeynikov A."/>
            <person name="Monroe E.A."/>
            <person name="Podell S."/>
            <person name="Glukhov E."/>
            <person name="Allen E."/>
            <person name="Gerwick W.H."/>
            <person name="Gerwick L."/>
        </authorList>
    </citation>
    <scope>NUCLEOTIDE SEQUENCE [LARGE SCALE GENOMIC DNA]</scope>
    <source>
        <strain evidence="1 2">PNG5-198</strain>
    </source>
</reference>
<proteinExistence type="predicted"/>
<organism evidence="1 2">
    <name type="scientific">Moorena bouillonii PNG</name>
    <dbReference type="NCBI Taxonomy" id="568701"/>
    <lineage>
        <taxon>Bacteria</taxon>
        <taxon>Bacillati</taxon>
        <taxon>Cyanobacteriota</taxon>
        <taxon>Cyanophyceae</taxon>
        <taxon>Coleofasciculales</taxon>
        <taxon>Coleofasciculaceae</taxon>
        <taxon>Moorena</taxon>
    </lineage>
</organism>